<dbReference type="OrthoDB" id="9815825at2"/>
<organism evidence="3 4">
    <name type="scientific">Yoonia maritima</name>
    <dbReference type="NCBI Taxonomy" id="1435347"/>
    <lineage>
        <taxon>Bacteria</taxon>
        <taxon>Pseudomonadati</taxon>
        <taxon>Pseudomonadota</taxon>
        <taxon>Alphaproteobacteria</taxon>
        <taxon>Rhodobacterales</taxon>
        <taxon>Paracoccaceae</taxon>
        <taxon>Yoonia</taxon>
    </lineage>
</organism>
<reference evidence="3 4" key="1">
    <citation type="submission" date="2018-03" db="EMBL/GenBank/DDBJ databases">
        <title>Genomic Encyclopedia of Archaeal and Bacterial Type Strains, Phase II (KMG-II): from individual species to whole genera.</title>
        <authorList>
            <person name="Goeker M."/>
        </authorList>
    </citation>
    <scope>NUCLEOTIDE SEQUENCE [LARGE SCALE GENOMIC DNA]</scope>
    <source>
        <strain evidence="3 4">DSM 101533</strain>
    </source>
</reference>
<dbReference type="PANTHER" id="PTHR43249">
    <property type="entry name" value="UDP-N-ACETYL-2-AMINO-2-DEOXY-D-GLUCURONATE OXIDASE"/>
    <property type="match status" value="1"/>
</dbReference>
<dbReference type="InterPro" id="IPR052515">
    <property type="entry name" value="Gfo/Idh/MocA_Oxidoreductase"/>
</dbReference>
<protein>
    <submittedName>
        <fullName evidence="3">Putative dehydrogenase</fullName>
    </submittedName>
</protein>
<sequence length="346" mass="36724">MTAKKNVVLIGCGMVASVYVESFRNLSDQMQLVGVLASTGDSGRAFLERHAKHFPKARAYENIEGVVAAKPDMAVVITPPNVRVAIVQSLASAGIPVLMEKPIERTLANAHEIVDICADIPLGIVLQHRVRPSAKALHELLVANDLGALRLVEIYVPWWRDQSYYDEPGRGSIARDGGGVLISQAIHTLDLALQFTGPVKEVTAMCRTSTFHTMESEDFVSAGLSFENGAAGSLVASTATYPGRTEEIILHYANASVTLKSAELTVNWRSGKTDTIGSEVATGAGGDPMAFTSDWHQAVIADFIDCIDSGTTPAASGQSALAVHALIEAIITSSTTGRVSPVKKVS</sequence>
<dbReference type="Gene3D" id="3.30.360.10">
    <property type="entry name" value="Dihydrodipicolinate Reductase, domain 2"/>
    <property type="match status" value="1"/>
</dbReference>
<dbReference type="AlphaFoldDB" id="A0A2T0W578"/>
<dbReference type="RefSeq" id="WP_106354359.1">
    <property type="nucleotide sequence ID" value="NZ_PVTP01000001.1"/>
</dbReference>
<evidence type="ECO:0000259" key="2">
    <source>
        <dbReference type="Pfam" id="PF22725"/>
    </source>
</evidence>
<dbReference type="Pfam" id="PF22725">
    <property type="entry name" value="GFO_IDH_MocA_C3"/>
    <property type="match status" value="1"/>
</dbReference>
<dbReference type="Proteomes" id="UP000238007">
    <property type="component" value="Unassembled WGS sequence"/>
</dbReference>
<comment type="caution">
    <text evidence="3">The sequence shown here is derived from an EMBL/GenBank/DDBJ whole genome shotgun (WGS) entry which is preliminary data.</text>
</comment>
<dbReference type="PANTHER" id="PTHR43249:SF1">
    <property type="entry name" value="D-GLUCOSIDE 3-DEHYDROGENASE"/>
    <property type="match status" value="1"/>
</dbReference>
<feature type="domain" description="Gfo/Idh/MocA-like oxidoreductase N-terminal" evidence="1">
    <location>
        <begin position="6"/>
        <end position="118"/>
    </location>
</feature>
<gene>
    <name evidence="3" type="ORF">CLV80_101480</name>
</gene>
<evidence type="ECO:0000259" key="1">
    <source>
        <dbReference type="Pfam" id="PF01408"/>
    </source>
</evidence>
<dbReference type="EMBL" id="PVTP01000001">
    <property type="protein sequence ID" value="PRY80625.1"/>
    <property type="molecule type" value="Genomic_DNA"/>
</dbReference>
<dbReference type="Gene3D" id="3.40.50.720">
    <property type="entry name" value="NAD(P)-binding Rossmann-like Domain"/>
    <property type="match status" value="1"/>
</dbReference>
<evidence type="ECO:0000313" key="3">
    <source>
        <dbReference type="EMBL" id="PRY80625.1"/>
    </source>
</evidence>
<dbReference type="InterPro" id="IPR000683">
    <property type="entry name" value="Gfo/Idh/MocA-like_OxRdtase_N"/>
</dbReference>
<dbReference type="GO" id="GO:0000166">
    <property type="term" value="F:nucleotide binding"/>
    <property type="evidence" value="ECO:0007669"/>
    <property type="project" value="InterPro"/>
</dbReference>
<evidence type="ECO:0000313" key="4">
    <source>
        <dbReference type="Proteomes" id="UP000238007"/>
    </source>
</evidence>
<proteinExistence type="predicted"/>
<dbReference type="InterPro" id="IPR036291">
    <property type="entry name" value="NAD(P)-bd_dom_sf"/>
</dbReference>
<feature type="domain" description="GFO/IDH/MocA-like oxidoreductase" evidence="2">
    <location>
        <begin position="136"/>
        <end position="256"/>
    </location>
</feature>
<dbReference type="SUPFAM" id="SSF51735">
    <property type="entry name" value="NAD(P)-binding Rossmann-fold domains"/>
    <property type="match status" value="1"/>
</dbReference>
<name>A0A2T0W578_9RHOB</name>
<accession>A0A2T0W578</accession>
<dbReference type="SUPFAM" id="SSF55347">
    <property type="entry name" value="Glyceraldehyde-3-phosphate dehydrogenase-like, C-terminal domain"/>
    <property type="match status" value="1"/>
</dbReference>
<dbReference type="InterPro" id="IPR055170">
    <property type="entry name" value="GFO_IDH_MocA-like_dom"/>
</dbReference>
<dbReference type="Pfam" id="PF01408">
    <property type="entry name" value="GFO_IDH_MocA"/>
    <property type="match status" value="1"/>
</dbReference>
<keyword evidence="4" id="KW-1185">Reference proteome</keyword>